<dbReference type="Pfam" id="PF13391">
    <property type="entry name" value="HNH_2"/>
    <property type="match status" value="1"/>
</dbReference>
<name>A0A101MMJ9_PENFR</name>
<reference evidence="2 3" key="1">
    <citation type="submission" date="2015-10" db="EMBL/GenBank/DDBJ databases">
        <title>Genome sequencing of Penicillium freii.</title>
        <authorList>
            <person name="Nguyen H.D."/>
            <person name="Visagie C.M."/>
            <person name="Seifert K.A."/>
        </authorList>
    </citation>
    <scope>NUCLEOTIDE SEQUENCE [LARGE SCALE GENOMIC DNA]</scope>
    <source>
        <strain evidence="2 3">DAOM 242723</strain>
    </source>
</reference>
<dbReference type="EMBL" id="LLXE01000078">
    <property type="protein sequence ID" value="KUM63259.1"/>
    <property type="molecule type" value="Genomic_DNA"/>
</dbReference>
<gene>
    <name evidence="2" type="ORF">ACN42_g3853</name>
</gene>
<organism evidence="2 3">
    <name type="scientific">Penicillium freii</name>
    <dbReference type="NCBI Taxonomy" id="48697"/>
    <lineage>
        <taxon>Eukaryota</taxon>
        <taxon>Fungi</taxon>
        <taxon>Dikarya</taxon>
        <taxon>Ascomycota</taxon>
        <taxon>Pezizomycotina</taxon>
        <taxon>Eurotiomycetes</taxon>
        <taxon>Eurotiomycetidae</taxon>
        <taxon>Eurotiales</taxon>
        <taxon>Aspergillaceae</taxon>
        <taxon>Penicillium</taxon>
    </lineage>
</organism>
<feature type="domain" description="HNH nuclease" evidence="1">
    <location>
        <begin position="65"/>
        <end position="164"/>
    </location>
</feature>
<protein>
    <recommendedName>
        <fullName evidence="1">HNH nuclease domain-containing protein</fullName>
    </recommendedName>
</protein>
<proteinExistence type="predicted"/>
<sequence>MDNFKEPLANKFTRNSAISIQAAFGRKPAERRDSHTERIPTALDQPMARVKEFEEGLLQRDGYRCVVTGDMDFERWESLDCPQDIADWGKTEAAYIIPFSYAVWDPKRNNLLPDVSRTCEVLWRCFPGIRTIGFNHENVNSLCNGLTLTNWVYEHSGSFRIAFEGNTSVLKLRV</sequence>
<dbReference type="AlphaFoldDB" id="A0A101MMJ9"/>
<comment type="caution">
    <text evidence="2">The sequence shown here is derived from an EMBL/GenBank/DDBJ whole genome shotgun (WGS) entry which is preliminary data.</text>
</comment>
<keyword evidence="3" id="KW-1185">Reference proteome</keyword>
<dbReference type="Proteomes" id="UP000055045">
    <property type="component" value="Unassembled WGS sequence"/>
</dbReference>
<evidence type="ECO:0000313" key="3">
    <source>
        <dbReference type="Proteomes" id="UP000055045"/>
    </source>
</evidence>
<evidence type="ECO:0000313" key="2">
    <source>
        <dbReference type="EMBL" id="KUM63259.1"/>
    </source>
</evidence>
<evidence type="ECO:0000259" key="1">
    <source>
        <dbReference type="Pfam" id="PF13391"/>
    </source>
</evidence>
<dbReference type="InterPro" id="IPR003615">
    <property type="entry name" value="HNH_nuc"/>
</dbReference>
<accession>A0A101MMJ9</accession>
<dbReference type="STRING" id="48697.A0A101MMJ9"/>